<protein>
    <submittedName>
        <fullName evidence="7">MFS transporter</fullName>
    </submittedName>
</protein>
<feature type="transmembrane region" description="Helical" evidence="5">
    <location>
        <begin position="368"/>
        <end position="389"/>
    </location>
</feature>
<feature type="transmembrane region" description="Helical" evidence="5">
    <location>
        <begin position="342"/>
        <end position="362"/>
    </location>
</feature>
<comment type="subcellular location">
    <subcellularLocation>
        <location evidence="1">Cell membrane</location>
        <topology evidence="1">Multi-pass membrane protein</topology>
    </subcellularLocation>
</comment>
<dbReference type="PANTHER" id="PTHR42718:SF39">
    <property type="entry name" value="ACTINORHODIN TRANSPORTER-RELATED"/>
    <property type="match status" value="1"/>
</dbReference>
<feature type="transmembrane region" description="Helical" evidence="5">
    <location>
        <begin position="107"/>
        <end position="130"/>
    </location>
</feature>
<reference evidence="8" key="1">
    <citation type="journal article" date="2019" name="Int. J. Syst. Evol. Microbiol.">
        <title>The Global Catalogue of Microorganisms (GCM) 10K type strain sequencing project: providing services to taxonomists for standard genome sequencing and annotation.</title>
        <authorList>
            <consortium name="The Broad Institute Genomics Platform"/>
            <consortium name="The Broad Institute Genome Sequencing Center for Infectious Disease"/>
            <person name="Wu L."/>
            <person name="Ma J."/>
        </authorList>
    </citation>
    <scope>NUCLEOTIDE SEQUENCE [LARGE SCALE GENOMIC DNA]</scope>
    <source>
        <strain evidence="8">JCM 18532</strain>
    </source>
</reference>
<dbReference type="Pfam" id="PF07690">
    <property type="entry name" value="MFS_1"/>
    <property type="match status" value="1"/>
</dbReference>
<sequence length="481" mass="49314">MTAVLPVVRSRLAAVTVCGLAAGMLLLDIHKVSLAIPEIERSLGAGPTGIQLVSAAYVVLFAVTLVPAGRIGDHGHRLLLTRLGLWGGLVAATLCSLAPGIEVLVLGRALAGVSAGLLMPQLLGIVQHLYRAEERGRAFGRYGVCVSLATALGPSVGGLLMVMPVLGWRGVFALNLPIFAVLLIATERVLARTGPLDGGRRRPDVDWAGLALGSAFLVLVLLPLVLTTGRPDDPGARWLALVPAVALLAAFVARGRRLAAAGRAGIIDAWLLTVPSFRSGVLVSLTWFASGPGVNLAVLVYLQAARGLSPFEVGLMMLPSSLTSVLGAHLGGRFVDRWGRALTLTGILVTLAGVVGTVGLVAAGASTLVLVATVPALQLLSGLGGGLVVSPNHTMTLQDVPRDRGSAAGAIGQLGQRIANSLGVSTASMAYYSPIYGSGHTLATATEGMHRHALYGAVAVAVAYLVAALAVVLRGLFARPV</sequence>
<feature type="transmembrane region" description="Helical" evidence="5">
    <location>
        <begin position="207"/>
        <end position="226"/>
    </location>
</feature>
<evidence type="ECO:0000256" key="4">
    <source>
        <dbReference type="ARBA" id="ARBA00023136"/>
    </source>
</evidence>
<comment type="caution">
    <text evidence="7">The sequence shown here is derived from an EMBL/GenBank/DDBJ whole genome shotgun (WGS) entry which is preliminary data.</text>
</comment>
<dbReference type="PRINTS" id="PR01035">
    <property type="entry name" value="TCRTETA"/>
</dbReference>
<dbReference type="Proteomes" id="UP001499882">
    <property type="component" value="Unassembled WGS sequence"/>
</dbReference>
<keyword evidence="2 5" id="KW-0812">Transmembrane</keyword>
<evidence type="ECO:0000256" key="3">
    <source>
        <dbReference type="ARBA" id="ARBA00022989"/>
    </source>
</evidence>
<dbReference type="RefSeq" id="WP_345525329.1">
    <property type="nucleotide sequence ID" value="NZ_BAABKN010000005.1"/>
</dbReference>
<proteinExistence type="predicted"/>
<dbReference type="SUPFAM" id="SSF103473">
    <property type="entry name" value="MFS general substrate transporter"/>
    <property type="match status" value="1"/>
</dbReference>
<evidence type="ECO:0000313" key="8">
    <source>
        <dbReference type="Proteomes" id="UP001499882"/>
    </source>
</evidence>
<feature type="transmembrane region" description="Helical" evidence="5">
    <location>
        <begin position="168"/>
        <end position="186"/>
    </location>
</feature>
<feature type="domain" description="Major facilitator superfamily (MFS) profile" evidence="6">
    <location>
        <begin position="14"/>
        <end position="481"/>
    </location>
</feature>
<keyword evidence="4 5" id="KW-0472">Membrane</keyword>
<evidence type="ECO:0000256" key="1">
    <source>
        <dbReference type="ARBA" id="ARBA00004651"/>
    </source>
</evidence>
<dbReference type="EMBL" id="BAABKN010000005">
    <property type="protein sequence ID" value="GAA4727652.1"/>
    <property type="molecule type" value="Genomic_DNA"/>
</dbReference>
<feature type="transmembrane region" description="Helical" evidence="5">
    <location>
        <begin position="238"/>
        <end position="255"/>
    </location>
</feature>
<feature type="transmembrane region" description="Helical" evidence="5">
    <location>
        <begin position="50"/>
        <end position="71"/>
    </location>
</feature>
<feature type="transmembrane region" description="Helical" evidence="5">
    <location>
        <begin position="142"/>
        <end position="162"/>
    </location>
</feature>
<keyword evidence="3 5" id="KW-1133">Transmembrane helix</keyword>
<evidence type="ECO:0000313" key="7">
    <source>
        <dbReference type="EMBL" id="GAA4727652.1"/>
    </source>
</evidence>
<accession>A0ABP8YEH1</accession>
<feature type="transmembrane region" description="Helical" evidence="5">
    <location>
        <begin position="453"/>
        <end position="477"/>
    </location>
</feature>
<feature type="transmembrane region" description="Helical" evidence="5">
    <location>
        <begin position="12"/>
        <end position="30"/>
    </location>
</feature>
<dbReference type="InterPro" id="IPR036259">
    <property type="entry name" value="MFS_trans_sf"/>
</dbReference>
<dbReference type="Gene3D" id="1.20.1720.10">
    <property type="entry name" value="Multidrug resistance protein D"/>
    <property type="match status" value="1"/>
</dbReference>
<feature type="transmembrane region" description="Helical" evidence="5">
    <location>
        <begin position="309"/>
        <end position="330"/>
    </location>
</feature>
<organism evidence="7 8">
    <name type="scientific">Nocardioides endophyticus</name>
    <dbReference type="NCBI Taxonomy" id="1353775"/>
    <lineage>
        <taxon>Bacteria</taxon>
        <taxon>Bacillati</taxon>
        <taxon>Actinomycetota</taxon>
        <taxon>Actinomycetes</taxon>
        <taxon>Propionibacteriales</taxon>
        <taxon>Nocardioidaceae</taxon>
        <taxon>Nocardioides</taxon>
    </lineage>
</organism>
<dbReference type="CDD" id="cd17321">
    <property type="entry name" value="MFS_MMR_MDR_like"/>
    <property type="match status" value="1"/>
</dbReference>
<evidence type="ECO:0000256" key="5">
    <source>
        <dbReference type="SAM" id="Phobius"/>
    </source>
</evidence>
<name>A0ABP8YEH1_9ACTN</name>
<evidence type="ECO:0000259" key="6">
    <source>
        <dbReference type="PROSITE" id="PS50850"/>
    </source>
</evidence>
<dbReference type="PANTHER" id="PTHR42718">
    <property type="entry name" value="MAJOR FACILITATOR SUPERFAMILY MULTIDRUG TRANSPORTER MFSC"/>
    <property type="match status" value="1"/>
</dbReference>
<keyword evidence="8" id="KW-1185">Reference proteome</keyword>
<dbReference type="Gene3D" id="1.20.1250.20">
    <property type="entry name" value="MFS general substrate transporter like domains"/>
    <property type="match status" value="1"/>
</dbReference>
<dbReference type="InterPro" id="IPR001958">
    <property type="entry name" value="Tet-R_TetA/multi-R_MdtG-like"/>
</dbReference>
<dbReference type="InterPro" id="IPR020846">
    <property type="entry name" value="MFS_dom"/>
</dbReference>
<evidence type="ECO:0000256" key="2">
    <source>
        <dbReference type="ARBA" id="ARBA00022692"/>
    </source>
</evidence>
<gene>
    <name evidence="7" type="ORF">GCM10023350_08350</name>
</gene>
<dbReference type="PROSITE" id="PS50850">
    <property type="entry name" value="MFS"/>
    <property type="match status" value="1"/>
</dbReference>
<dbReference type="InterPro" id="IPR011701">
    <property type="entry name" value="MFS"/>
</dbReference>
<feature type="transmembrane region" description="Helical" evidence="5">
    <location>
        <begin position="83"/>
        <end position="101"/>
    </location>
</feature>